<evidence type="ECO:0000256" key="2">
    <source>
        <dbReference type="ARBA" id="ARBA00023043"/>
    </source>
</evidence>
<evidence type="ECO:0000256" key="3">
    <source>
        <dbReference type="PROSITE-ProRule" id="PRU00023"/>
    </source>
</evidence>
<dbReference type="PROSITE" id="PS50088">
    <property type="entry name" value="ANK_REPEAT"/>
    <property type="match status" value="2"/>
</dbReference>
<keyword evidence="4" id="KW-0812">Transmembrane</keyword>
<feature type="repeat" description="ANK" evidence="3">
    <location>
        <begin position="56"/>
        <end position="88"/>
    </location>
</feature>
<dbReference type="InterPro" id="IPR036770">
    <property type="entry name" value="Ankyrin_rpt-contain_sf"/>
</dbReference>
<dbReference type="Gene3D" id="1.25.40.20">
    <property type="entry name" value="Ankyrin repeat-containing domain"/>
    <property type="match status" value="1"/>
</dbReference>
<dbReference type="OrthoDB" id="4772757at2759"/>
<keyword evidence="6" id="KW-1185">Reference proteome</keyword>
<dbReference type="InterPro" id="IPR002110">
    <property type="entry name" value="Ankyrin_rpt"/>
</dbReference>
<dbReference type="GeneID" id="36598769"/>
<feature type="repeat" description="ANK" evidence="3">
    <location>
        <begin position="98"/>
        <end position="124"/>
    </location>
</feature>
<name>A0A2T4B8F0_9HYPO</name>
<dbReference type="Pfam" id="PF12796">
    <property type="entry name" value="Ank_2"/>
    <property type="match status" value="1"/>
</dbReference>
<proteinExistence type="predicted"/>
<dbReference type="InterPro" id="IPR050776">
    <property type="entry name" value="Ank_Repeat/CDKN_Inhibitor"/>
</dbReference>
<evidence type="ECO:0000256" key="4">
    <source>
        <dbReference type="SAM" id="Phobius"/>
    </source>
</evidence>
<dbReference type="SMART" id="SM00248">
    <property type="entry name" value="ANK"/>
    <property type="match status" value="3"/>
</dbReference>
<reference evidence="6" key="1">
    <citation type="submission" date="2016-07" db="EMBL/GenBank/DDBJ databases">
        <title>Multiple horizontal gene transfer events from other fungi enriched the ability of initially mycotrophic Trichoderma (Ascomycota) to feed on dead plant biomass.</title>
        <authorList>
            <consortium name="DOE Joint Genome Institute"/>
            <person name="Atanasova L."/>
            <person name="Chenthamara K."/>
            <person name="Zhang J."/>
            <person name="Grujic M."/>
            <person name="Henrissat B."/>
            <person name="Kuo A."/>
            <person name="Aerts A."/>
            <person name="Salamov A."/>
            <person name="Lipzen A."/>
            <person name="Labutti K."/>
            <person name="Barry K."/>
            <person name="Miao Y."/>
            <person name="Rahimi M.J."/>
            <person name="Shen Q."/>
            <person name="Grigoriev I.V."/>
            <person name="Kubicek C.P."/>
            <person name="Druzhinina I.S."/>
        </authorList>
    </citation>
    <scope>NUCLEOTIDE SEQUENCE [LARGE SCALE GENOMIC DNA]</scope>
    <source>
        <strain evidence="6">TUCIM 6016</strain>
    </source>
</reference>
<evidence type="ECO:0000313" key="5">
    <source>
        <dbReference type="EMBL" id="PTB65568.1"/>
    </source>
</evidence>
<dbReference type="RefSeq" id="XP_024748888.1">
    <property type="nucleotide sequence ID" value="XM_024890651.1"/>
</dbReference>
<dbReference type="EMBL" id="KZ680214">
    <property type="protein sequence ID" value="PTB65568.1"/>
    <property type="molecule type" value="Genomic_DNA"/>
</dbReference>
<sequence length="407" mass="45550">MEETKISVKYEPEKKSRSNQSEAVAELFRHIANKQVDEVLKIIVVGLAFADTPNDRGETPLIAAVTTNDAAMIRTLVSLGATINGYGSYYDGHHKTKVLRTPLQVAASQGKLGIVKILRDLGADDSLVAPDGAIALRLAAENGHREVVEYLPARRGGAWKRWKATHEKQMRLVRLILENIGSVLEILFWRIPKFILWKIPKHVVTTVPKEIWERRHKVGPWCKRQIYKFPSRVKKVAKSAHEGVRKAGNVVKKTPAKIWDILKRIPGALRIILSWVGRGLGHIGNAAFNIVKRLASLIHTVAEAVVGFFRAVTLHDIVNGFRAVLGTLLIDFPGAVAWFVTTVRKTAYEVLGAVLGTLGKVIFYAFALILRLLRWLPKQMWEMLLACGKSVDKGMEEILVWINPKRI</sequence>
<feature type="transmembrane region" description="Helical" evidence="4">
    <location>
        <begin position="350"/>
        <end position="373"/>
    </location>
</feature>
<protein>
    <submittedName>
        <fullName evidence="5">Ankyrin</fullName>
    </submittedName>
</protein>
<evidence type="ECO:0000256" key="1">
    <source>
        <dbReference type="ARBA" id="ARBA00022737"/>
    </source>
</evidence>
<dbReference type="PANTHER" id="PTHR24201">
    <property type="entry name" value="ANK_REP_REGION DOMAIN-CONTAINING PROTEIN"/>
    <property type="match status" value="1"/>
</dbReference>
<keyword evidence="4" id="KW-0472">Membrane</keyword>
<accession>A0A2T4B8F0</accession>
<keyword evidence="4" id="KW-1133">Transmembrane helix</keyword>
<dbReference type="PROSITE" id="PS50297">
    <property type="entry name" value="ANK_REP_REGION"/>
    <property type="match status" value="2"/>
</dbReference>
<keyword evidence="1" id="KW-0677">Repeat</keyword>
<keyword evidence="2 3" id="KW-0040">ANK repeat</keyword>
<evidence type="ECO:0000313" key="6">
    <source>
        <dbReference type="Proteomes" id="UP000241546"/>
    </source>
</evidence>
<dbReference type="AlphaFoldDB" id="A0A2T4B8F0"/>
<dbReference type="Proteomes" id="UP000241546">
    <property type="component" value="Unassembled WGS sequence"/>
</dbReference>
<gene>
    <name evidence="5" type="ORF">BBK36DRAFT_1120053</name>
</gene>
<dbReference type="SUPFAM" id="SSF48403">
    <property type="entry name" value="Ankyrin repeat"/>
    <property type="match status" value="1"/>
</dbReference>
<organism evidence="5 6">
    <name type="scientific">Trichoderma citrinoviride</name>
    <dbReference type="NCBI Taxonomy" id="58853"/>
    <lineage>
        <taxon>Eukaryota</taxon>
        <taxon>Fungi</taxon>
        <taxon>Dikarya</taxon>
        <taxon>Ascomycota</taxon>
        <taxon>Pezizomycotina</taxon>
        <taxon>Sordariomycetes</taxon>
        <taxon>Hypocreomycetidae</taxon>
        <taxon>Hypocreales</taxon>
        <taxon>Hypocreaceae</taxon>
        <taxon>Trichoderma</taxon>
    </lineage>
</organism>